<reference evidence="2 3" key="1">
    <citation type="submission" date="2021-01" db="EMBL/GenBank/DDBJ databases">
        <title>Whole genome shotgun sequence of Actinoplanes humidus NBRC 14915.</title>
        <authorList>
            <person name="Komaki H."/>
            <person name="Tamura T."/>
        </authorList>
    </citation>
    <scope>NUCLEOTIDE SEQUENCE [LARGE SCALE GENOMIC DNA]</scope>
    <source>
        <strain evidence="2 3">NBRC 14915</strain>
    </source>
</reference>
<comment type="caution">
    <text evidence="2">The sequence shown here is derived from an EMBL/GenBank/DDBJ whole genome shotgun (WGS) entry which is preliminary data.</text>
</comment>
<protein>
    <submittedName>
        <fullName evidence="2">Uncharacterized protein</fullName>
    </submittedName>
</protein>
<proteinExistence type="predicted"/>
<sequence length="168" mass="17881">MVARHQHAQRIHPEDLGSDPRGTALEPADPHVEAAVGEQPALLRHARLHLVDLHLGVARLHGPQDRADRVVSLVEDAESQRGCGDRETLREDRRPLDVIENLTGFDEKTGAGTGQGDVPGRTIDELDADGPLEPLDLGGQRGGDDVLAGCGPAEVQLLGEGDEIAELA</sequence>
<name>A0ABQ3ZQN5_9ACTN</name>
<dbReference type="EMBL" id="BOMN01000046">
    <property type="protein sequence ID" value="GIE20849.1"/>
    <property type="molecule type" value="Genomic_DNA"/>
</dbReference>
<evidence type="ECO:0000256" key="1">
    <source>
        <dbReference type="SAM" id="MobiDB-lite"/>
    </source>
</evidence>
<feature type="compositionally biased region" description="Basic residues" evidence="1">
    <location>
        <begin position="1"/>
        <end position="10"/>
    </location>
</feature>
<evidence type="ECO:0000313" key="2">
    <source>
        <dbReference type="EMBL" id="GIE20849.1"/>
    </source>
</evidence>
<evidence type="ECO:0000313" key="3">
    <source>
        <dbReference type="Proteomes" id="UP000603200"/>
    </source>
</evidence>
<keyword evidence="3" id="KW-1185">Reference proteome</keyword>
<organism evidence="2 3">
    <name type="scientific">Winogradskya humida</name>
    <dbReference type="NCBI Taxonomy" id="113566"/>
    <lineage>
        <taxon>Bacteria</taxon>
        <taxon>Bacillati</taxon>
        <taxon>Actinomycetota</taxon>
        <taxon>Actinomycetes</taxon>
        <taxon>Micromonosporales</taxon>
        <taxon>Micromonosporaceae</taxon>
        <taxon>Winogradskya</taxon>
    </lineage>
</organism>
<feature type="region of interest" description="Disordered" evidence="1">
    <location>
        <begin position="1"/>
        <end position="27"/>
    </location>
</feature>
<accession>A0ABQ3ZQN5</accession>
<gene>
    <name evidence="2" type="ORF">Ahu01nite_039510</name>
</gene>
<dbReference type="Proteomes" id="UP000603200">
    <property type="component" value="Unassembled WGS sequence"/>
</dbReference>